<dbReference type="PANTHER" id="PTHR30151:SF0">
    <property type="entry name" value="ABC TRANSPORTER PERMEASE PROTEIN MJ0413-RELATED"/>
    <property type="match status" value="1"/>
</dbReference>
<dbReference type="InterPro" id="IPR035906">
    <property type="entry name" value="MetI-like_sf"/>
</dbReference>
<evidence type="ECO:0000256" key="6">
    <source>
        <dbReference type="ARBA" id="ARBA00023136"/>
    </source>
</evidence>
<dbReference type="GO" id="GO:0005886">
    <property type="term" value="C:plasma membrane"/>
    <property type="evidence" value="ECO:0007669"/>
    <property type="project" value="UniProtKB-SubCell"/>
</dbReference>
<sequence length="271" mass="29896">MRLINRHPSRIGGLMLLLLPFVVLLVVYFMGSAERLKLNPDDKLLPGVAQMSDAVKAVAFTEDKRTGEYLLWADTLSSLRRLGIGLLVSAVIALVVAVATGSFPVVSATLSPFVTVISMVPPLAVLPILFIVFGLDELSKVVLIVVGITPMIIRDLHARAREIPAELWVKAQTLGATSWTLILRLVLPQLLPRLLAAMRLSLGAAWLFLIAAEAIASTDGLGYRIFLVRRYLSMDLILPYVAWITLLAWLTDELLRRITQWCFPWYGGGAR</sequence>
<evidence type="ECO:0000313" key="11">
    <source>
        <dbReference type="Proteomes" id="UP001185254"/>
    </source>
</evidence>
<dbReference type="AlphaFoldDB" id="A0AB73IHK2"/>
<feature type="transmembrane region" description="Helical" evidence="7">
    <location>
        <begin position="193"/>
        <end position="212"/>
    </location>
</feature>
<feature type="transmembrane region" description="Helical" evidence="7">
    <location>
        <begin position="232"/>
        <end position="251"/>
    </location>
</feature>
<dbReference type="Proteomes" id="UP001229486">
    <property type="component" value="Unassembled WGS sequence"/>
</dbReference>
<dbReference type="PROSITE" id="PS50928">
    <property type="entry name" value="ABC_TM1"/>
    <property type="match status" value="1"/>
</dbReference>
<dbReference type="EMBL" id="JAVDQN010000005">
    <property type="protein sequence ID" value="MDR6378729.1"/>
    <property type="molecule type" value="Genomic_DNA"/>
</dbReference>
<proteinExistence type="inferred from homology"/>
<feature type="transmembrane region" description="Helical" evidence="7">
    <location>
        <begin position="12"/>
        <end position="31"/>
    </location>
</feature>
<keyword evidence="6 7" id="KW-0472">Membrane</keyword>
<dbReference type="InterPro" id="IPR000515">
    <property type="entry name" value="MetI-like"/>
</dbReference>
<evidence type="ECO:0000256" key="7">
    <source>
        <dbReference type="RuleBase" id="RU363032"/>
    </source>
</evidence>
<protein>
    <submittedName>
        <fullName evidence="9">NitT/TauT family transport system permease protein</fullName>
    </submittedName>
</protein>
<evidence type="ECO:0000256" key="2">
    <source>
        <dbReference type="ARBA" id="ARBA00022448"/>
    </source>
</evidence>
<feature type="transmembrane region" description="Helical" evidence="7">
    <location>
        <begin position="82"/>
        <end position="106"/>
    </location>
</feature>
<dbReference type="Gene3D" id="1.10.3720.10">
    <property type="entry name" value="MetI-like"/>
    <property type="match status" value="1"/>
</dbReference>
<dbReference type="SUPFAM" id="SSF161098">
    <property type="entry name" value="MetI-like"/>
    <property type="match status" value="1"/>
</dbReference>
<name>A0AB73IHK2_9BURK</name>
<keyword evidence="11" id="KW-1185">Reference proteome</keyword>
<dbReference type="GO" id="GO:0055085">
    <property type="term" value="P:transmembrane transport"/>
    <property type="evidence" value="ECO:0007669"/>
    <property type="project" value="InterPro"/>
</dbReference>
<accession>A0AB73IHK2</accession>
<feature type="transmembrane region" description="Helical" evidence="7">
    <location>
        <begin position="113"/>
        <end position="132"/>
    </location>
</feature>
<comment type="caution">
    <text evidence="9">The sequence shown here is derived from an EMBL/GenBank/DDBJ whole genome shotgun (WGS) entry which is preliminary data.</text>
</comment>
<feature type="transmembrane region" description="Helical" evidence="7">
    <location>
        <begin position="168"/>
        <end position="187"/>
    </location>
</feature>
<keyword evidence="2 7" id="KW-0813">Transport</keyword>
<evidence type="ECO:0000256" key="3">
    <source>
        <dbReference type="ARBA" id="ARBA00022475"/>
    </source>
</evidence>
<evidence type="ECO:0000313" key="10">
    <source>
        <dbReference type="EMBL" id="MDR6378729.1"/>
    </source>
</evidence>
<comment type="subcellular location">
    <subcellularLocation>
        <location evidence="1 7">Cell membrane</location>
        <topology evidence="1 7">Multi-pass membrane protein</topology>
    </subcellularLocation>
</comment>
<reference evidence="9 11" key="1">
    <citation type="submission" date="2023-07" db="EMBL/GenBank/DDBJ databases">
        <title>Sorghum-associated microbial communities from plants grown in Nebraska, USA.</title>
        <authorList>
            <person name="Schachtman D."/>
        </authorList>
    </citation>
    <scope>NUCLEOTIDE SEQUENCE</scope>
    <source>
        <strain evidence="10 11">DS1039</strain>
        <strain evidence="9">DS1061</strain>
    </source>
</reference>
<comment type="similarity">
    <text evidence="7">Belongs to the binding-protein-dependent transport system permease family.</text>
</comment>
<dbReference type="PANTHER" id="PTHR30151">
    <property type="entry name" value="ALKANE SULFONATE ABC TRANSPORTER-RELATED, MEMBRANE SUBUNIT"/>
    <property type="match status" value="1"/>
</dbReference>
<evidence type="ECO:0000256" key="4">
    <source>
        <dbReference type="ARBA" id="ARBA00022692"/>
    </source>
</evidence>
<organism evidence="9 12">
    <name type="scientific">Paraburkholderia caledonica</name>
    <dbReference type="NCBI Taxonomy" id="134536"/>
    <lineage>
        <taxon>Bacteria</taxon>
        <taxon>Pseudomonadati</taxon>
        <taxon>Pseudomonadota</taxon>
        <taxon>Betaproteobacteria</taxon>
        <taxon>Burkholderiales</taxon>
        <taxon>Burkholderiaceae</taxon>
        <taxon>Paraburkholderia</taxon>
    </lineage>
</organism>
<evidence type="ECO:0000256" key="1">
    <source>
        <dbReference type="ARBA" id="ARBA00004651"/>
    </source>
</evidence>
<evidence type="ECO:0000313" key="9">
    <source>
        <dbReference type="EMBL" id="MDP9649370.1"/>
    </source>
</evidence>
<keyword evidence="5 7" id="KW-1133">Transmembrane helix</keyword>
<evidence type="ECO:0000313" key="12">
    <source>
        <dbReference type="Proteomes" id="UP001229486"/>
    </source>
</evidence>
<evidence type="ECO:0000259" key="8">
    <source>
        <dbReference type="PROSITE" id="PS50928"/>
    </source>
</evidence>
<dbReference type="CDD" id="cd06261">
    <property type="entry name" value="TM_PBP2"/>
    <property type="match status" value="1"/>
</dbReference>
<dbReference type="EMBL" id="JAURTK010000006">
    <property type="protein sequence ID" value="MDP9649370.1"/>
    <property type="molecule type" value="Genomic_DNA"/>
</dbReference>
<dbReference type="Proteomes" id="UP001185254">
    <property type="component" value="Unassembled WGS sequence"/>
</dbReference>
<keyword evidence="4 7" id="KW-0812">Transmembrane</keyword>
<dbReference type="RefSeq" id="WP_131317901.1">
    <property type="nucleotide sequence ID" value="NZ_JAURTK010000006.1"/>
</dbReference>
<gene>
    <name evidence="10" type="ORF">J2776_005450</name>
    <name evidence="9" type="ORF">J2793_004837</name>
</gene>
<keyword evidence="3" id="KW-1003">Cell membrane</keyword>
<feature type="domain" description="ABC transmembrane type-1" evidence="8">
    <location>
        <begin position="75"/>
        <end position="259"/>
    </location>
</feature>
<evidence type="ECO:0000256" key="5">
    <source>
        <dbReference type="ARBA" id="ARBA00022989"/>
    </source>
</evidence>
<dbReference type="Pfam" id="PF00528">
    <property type="entry name" value="BPD_transp_1"/>
    <property type="match status" value="1"/>
</dbReference>